<keyword evidence="4" id="KW-1185">Reference proteome</keyword>
<feature type="region of interest" description="Disordered" evidence="2">
    <location>
        <begin position="116"/>
        <end position="148"/>
    </location>
</feature>
<feature type="coiled-coil region" evidence="1">
    <location>
        <begin position="40"/>
        <end position="84"/>
    </location>
</feature>
<proteinExistence type="predicted"/>
<evidence type="ECO:0000313" key="3">
    <source>
        <dbReference type="EMBL" id="EOB11229.1"/>
    </source>
</evidence>
<dbReference type="VEuPathDB" id="MicrosporidiaDB:NBO_1386g0001"/>
<protein>
    <submittedName>
        <fullName evidence="3">Uncharacterized protein</fullName>
    </submittedName>
</protein>
<sequence length="148" mass="17633">MNKKKFKEEYDTTAVFNNLTSLLRDEQIINKQKVLLYLRYKTYSELLTKEKEKNKRLEEENKKLNEKKIKKQEEVENKENLNNLNINVDLNQLEFYAHKNENKENGVYAHENGGQDYADENGNHDYAHKNPLYDNNPLLNPPEDITPF</sequence>
<dbReference type="HOGENOM" id="CLU_1759328_0_0_1"/>
<reference evidence="3 4" key="1">
    <citation type="journal article" date="2013" name="BMC Genomics">
        <title>Comparative genomics of parasitic silkworm microsporidia reveal an association between genome expansion and host adaptation.</title>
        <authorList>
            <person name="Pan G."/>
            <person name="Xu J."/>
            <person name="Li T."/>
            <person name="Xia Q."/>
            <person name="Liu S.L."/>
            <person name="Zhang G."/>
            <person name="Li S."/>
            <person name="Li C."/>
            <person name="Liu H."/>
            <person name="Yang L."/>
            <person name="Liu T."/>
            <person name="Zhang X."/>
            <person name="Wu Z."/>
            <person name="Fan W."/>
            <person name="Dang X."/>
            <person name="Xiang H."/>
            <person name="Tao M."/>
            <person name="Li Y."/>
            <person name="Hu J."/>
            <person name="Li Z."/>
            <person name="Lin L."/>
            <person name="Luo J."/>
            <person name="Geng L."/>
            <person name="Wang L."/>
            <person name="Long M."/>
            <person name="Wan Y."/>
            <person name="He N."/>
            <person name="Zhang Z."/>
            <person name="Lu C."/>
            <person name="Keeling P.J."/>
            <person name="Wang J."/>
            <person name="Xiang Z."/>
            <person name="Zhou Z."/>
        </authorList>
    </citation>
    <scope>NUCLEOTIDE SEQUENCE [LARGE SCALE GENOMIC DNA]</scope>
    <source>
        <strain evidence="4">CQ1 / CVCC 102059</strain>
    </source>
</reference>
<name>R0LZJ9_NOSB1</name>
<dbReference type="AlphaFoldDB" id="R0LZJ9"/>
<evidence type="ECO:0000256" key="1">
    <source>
        <dbReference type="SAM" id="Coils"/>
    </source>
</evidence>
<gene>
    <name evidence="3" type="ORF">NBO_1386g0001</name>
</gene>
<accession>R0LZJ9</accession>
<dbReference type="Proteomes" id="UP000016927">
    <property type="component" value="Unassembled WGS sequence"/>
</dbReference>
<keyword evidence="1" id="KW-0175">Coiled coil</keyword>
<feature type="compositionally biased region" description="Low complexity" evidence="2">
    <location>
        <begin position="130"/>
        <end position="142"/>
    </location>
</feature>
<organism evidence="3 4">
    <name type="scientific">Nosema bombycis (strain CQ1 / CVCC 102059)</name>
    <name type="common">Microsporidian parasite</name>
    <name type="synonym">Pebrine of silkworm</name>
    <dbReference type="NCBI Taxonomy" id="578461"/>
    <lineage>
        <taxon>Eukaryota</taxon>
        <taxon>Fungi</taxon>
        <taxon>Fungi incertae sedis</taxon>
        <taxon>Microsporidia</taxon>
        <taxon>Nosematidae</taxon>
        <taxon>Nosema</taxon>
    </lineage>
</organism>
<evidence type="ECO:0000256" key="2">
    <source>
        <dbReference type="SAM" id="MobiDB-lite"/>
    </source>
</evidence>
<dbReference type="EMBL" id="KB910293">
    <property type="protein sequence ID" value="EOB11229.1"/>
    <property type="molecule type" value="Genomic_DNA"/>
</dbReference>
<evidence type="ECO:0000313" key="4">
    <source>
        <dbReference type="Proteomes" id="UP000016927"/>
    </source>
</evidence>